<dbReference type="InterPro" id="IPR003441">
    <property type="entry name" value="NAC-dom"/>
</dbReference>
<keyword evidence="1" id="KW-0805">Transcription regulation</keyword>
<dbReference type="EMBL" id="BTGU01000005">
    <property type="protein sequence ID" value="GMN34698.1"/>
    <property type="molecule type" value="Genomic_DNA"/>
</dbReference>
<evidence type="ECO:0000256" key="4">
    <source>
        <dbReference type="ARBA" id="ARBA00023242"/>
    </source>
</evidence>
<dbReference type="FunFam" id="2.170.150.80:FF:000006">
    <property type="entry name" value="NAC domain-containing protein 100-like"/>
    <property type="match status" value="1"/>
</dbReference>
<dbReference type="SUPFAM" id="SSF101941">
    <property type="entry name" value="NAC domain"/>
    <property type="match status" value="1"/>
</dbReference>
<organism evidence="7 8">
    <name type="scientific">Ficus carica</name>
    <name type="common">Common fig</name>
    <dbReference type="NCBI Taxonomy" id="3494"/>
    <lineage>
        <taxon>Eukaryota</taxon>
        <taxon>Viridiplantae</taxon>
        <taxon>Streptophyta</taxon>
        <taxon>Embryophyta</taxon>
        <taxon>Tracheophyta</taxon>
        <taxon>Spermatophyta</taxon>
        <taxon>Magnoliopsida</taxon>
        <taxon>eudicotyledons</taxon>
        <taxon>Gunneridae</taxon>
        <taxon>Pentapetalae</taxon>
        <taxon>rosids</taxon>
        <taxon>fabids</taxon>
        <taxon>Rosales</taxon>
        <taxon>Moraceae</taxon>
        <taxon>Ficeae</taxon>
        <taxon>Ficus</taxon>
    </lineage>
</organism>
<feature type="domain" description="NAC" evidence="6">
    <location>
        <begin position="21"/>
        <end position="170"/>
    </location>
</feature>
<dbReference type="InterPro" id="IPR036093">
    <property type="entry name" value="NAC_dom_sf"/>
</dbReference>
<dbReference type="PANTHER" id="PTHR31744:SF86">
    <property type="entry name" value="PROTEIN CUP-SHAPED COTYLEDON 3"/>
    <property type="match status" value="1"/>
</dbReference>
<feature type="region of interest" description="Disordered" evidence="5">
    <location>
        <begin position="196"/>
        <end position="226"/>
    </location>
</feature>
<comment type="caution">
    <text evidence="7">The sequence shown here is derived from an EMBL/GenBank/DDBJ whole genome shotgun (WGS) entry which is preliminary data.</text>
</comment>
<evidence type="ECO:0000259" key="6">
    <source>
        <dbReference type="PROSITE" id="PS51005"/>
    </source>
</evidence>
<keyword evidence="8" id="KW-1185">Reference proteome</keyword>
<evidence type="ECO:0000313" key="7">
    <source>
        <dbReference type="EMBL" id="GMN34698.1"/>
    </source>
</evidence>
<gene>
    <name evidence="7" type="ORF">TIFTF001_004835</name>
</gene>
<proteinExistence type="predicted"/>
<keyword evidence="3" id="KW-0804">Transcription</keyword>
<dbReference type="Pfam" id="PF02365">
    <property type="entry name" value="NAM"/>
    <property type="match status" value="1"/>
</dbReference>
<dbReference type="GO" id="GO:0006355">
    <property type="term" value="P:regulation of DNA-templated transcription"/>
    <property type="evidence" value="ECO:0007669"/>
    <property type="project" value="InterPro"/>
</dbReference>
<dbReference type="AlphaFoldDB" id="A0AA87ZEB6"/>
<feature type="compositionally biased region" description="Low complexity" evidence="5">
    <location>
        <begin position="197"/>
        <end position="226"/>
    </location>
</feature>
<dbReference type="PANTHER" id="PTHR31744">
    <property type="entry name" value="PROTEIN CUP-SHAPED COTYLEDON 2-RELATED"/>
    <property type="match status" value="1"/>
</dbReference>
<protein>
    <recommendedName>
        <fullName evidence="6">NAC domain-containing protein</fullName>
    </recommendedName>
</protein>
<evidence type="ECO:0000256" key="1">
    <source>
        <dbReference type="ARBA" id="ARBA00023015"/>
    </source>
</evidence>
<keyword evidence="4" id="KW-0539">Nucleus</keyword>
<evidence type="ECO:0000256" key="5">
    <source>
        <dbReference type="SAM" id="MobiDB-lite"/>
    </source>
</evidence>
<name>A0AA87ZEB6_FICCA</name>
<dbReference type="Proteomes" id="UP001187192">
    <property type="component" value="Unassembled WGS sequence"/>
</dbReference>
<accession>A0AA87ZEB6</accession>
<sequence>MLAIEEILRELSGEDVNEQGLPPGFRFHPTDEELITFYLASKVFNGSFSGVDIAEVDLNRCEPWELPDIAKMGEREWYFFSLRDRKYPTGLRTNRATGAGYWKATGKDREVFSASSGALLGMKKTLVFYKGRAPRGEKTKWVMHEYRLDGDFSCRHTCKEEWVICRIHHKTGDKKSPLFQGRQSSYLLEALPALMETTTNPPTRTTPKTNTSSSSSSSSTKKTSNSVLEYQTQSHQMHGLHNPPLFLNNLQQDNDHLKSLNLIMNNNNALFPISGCLIPPSFSSTATATTSSCTTTTTTSSATNNNTSPSAFQSMLFKSLLLSHQDCTSKEQQQQPTTVPKQCKTEVNFSHFQPILPNLPLPNPFHYHPQSQIQNQNPPPPPLFFDHHHQMDDHNDHYLGFSSAAAAAQLHDMSTSLAFNRPSFQTMLDPSLTKLPGGESWPLDA</sequence>
<keyword evidence="2" id="KW-0238">DNA-binding</keyword>
<dbReference type="Gene3D" id="2.170.150.80">
    <property type="entry name" value="NAC domain"/>
    <property type="match status" value="1"/>
</dbReference>
<evidence type="ECO:0000313" key="8">
    <source>
        <dbReference type="Proteomes" id="UP001187192"/>
    </source>
</evidence>
<reference evidence="7" key="1">
    <citation type="submission" date="2023-07" db="EMBL/GenBank/DDBJ databases">
        <title>draft genome sequence of fig (Ficus carica).</title>
        <authorList>
            <person name="Takahashi T."/>
            <person name="Nishimura K."/>
        </authorList>
    </citation>
    <scope>NUCLEOTIDE SEQUENCE</scope>
</reference>
<feature type="region of interest" description="Disordered" evidence="5">
    <location>
        <begin position="288"/>
        <end position="308"/>
    </location>
</feature>
<dbReference type="PROSITE" id="PS51005">
    <property type="entry name" value="NAC"/>
    <property type="match status" value="1"/>
</dbReference>
<dbReference type="GO" id="GO:0000976">
    <property type="term" value="F:transcription cis-regulatory region binding"/>
    <property type="evidence" value="ECO:0007669"/>
    <property type="project" value="UniProtKB-ARBA"/>
</dbReference>
<evidence type="ECO:0000256" key="2">
    <source>
        <dbReference type="ARBA" id="ARBA00023125"/>
    </source>
</evidence>
<evidence type="ECO:0000256" key="3">
    <source>
        <dbReference type="ARBA" id="ARBA00023163"/>
    </source>
</evidence>